<protein>
    <submittedName>
        <fullName evidence="2">41040_t:CDS:1</fullName>
    </submittedName>
</protein>
<comment type="caution">
    <text evidence="2">The sequence shown here is derived from an EMBL/GenBank/DDBJ whole genome shotgun (WGS) entry which is preliminary data.</text>
</comment>
<feature type="region of interest" description="Disordered" evidence="1">
    <location>
        <begin position="1"/>
        <end position="60"/>
    </location>
</feature>
<sequence length="230" mass="26300">MQQIAENNADTSTDEKVEDVTDTSTNEKVGEVTDTNTDEKNEDVTYISINENTESVTDTSMNEDANIHRFDTDEKFEDVTHTNTDEKTEGVTDTSMDEDANIYSFDELELKSRGNNNQIFDNQGFIDEISITIDIQDITDQISEESENIQEAAIEFWNDDSYCSDTNEAFPHEAYRDFVKIEIKYQLSYMAGDAILKFVKKYGQITKKALPRSTKDGLCFLDTLKKKKSY</sequence>
<name>A0ABM8VXZ1_GIGMA</name>
<feature type="compositionally biased region" description="Polar residues" evidence="1">
    <location>
        <begin position="47"/>
        <end position="60"/>
    </location>
</feature>
<proteinExistence type="predicted"/>
<feature type="compositionally biased region" description="Polar residues" evidence="1">
    <location>
        <begin position="1"/>
        <end position="11"/>
    </location>
</feature>
<gene>
    <name evidence="2" type="ORF">GMARGA_LOCUS955</name>
</gene>
<organism evidence="2 3">
    <name type="scientific">Gigaspora margarita</name>
    <dbReference type="NCBI Taxonomy" id="4874"/>
    <lineage>
        <taxon>Eukaryota</taxon>
        <taxon>Fungi</taxon>
        <taxon>Fungi incertae sedis</taxon>
        <taxon>Mucoromycota</taxon>
        <taxon>Glomeromycotina</taxon>
        <taxon>Glomeromycetes</taxon>
        <taxon>Diversisporales</taxon>
        <taxon>Gigasporaceae</taxon>
        <taxon>Gigaspora</taxon>
    </lineage>
</organism>
<evidence type="ECO:0000313" key="2">
    <source>
        <dbReference type="EMBL" id="CAG8474883.1"/>
    </source>
</evidence>
<dbReference type="Proteomes" id="UP000789901">
    <property type="component" value="Unassembled WGS sequence"/>
</dbReference>
<dbReference type="EMBL" id="CAJVQB010000209">
    <property type="protein sequence ID" value="CAG8474883.1"/>
    <property type="molecule type" value="Genomic_DNA"/>
</dbReference>
<keyword evidence="3" id="KW-1185">Reference proteome</keyword>
<evidence type="ECO:0000313" key="3">
    <source>
        <dbReference type="Proteomes" id="UP000789901"/>
    </source>
</evidence>
<evidence type="ECO:0000256" key="1">
    <source>
        <dbReference type="SAM" id="MobiDB-lite"/>
    </source>
</evidence>
<accession>A0ABM8VXZ1</accession>
<reference evidence="2 3" key="1">
    <citation type="submission" date="2021-06" db="EMBL/GenBank/DDBJ databases">
        <authorList>
            <person name="Kallberg Y."/>
            <person name="Tangrot J."/>
            <person name="Rosling A."/>
        </authorList>
    </citation>
    <scope>NUCLEOTIDE SEQUENCE [LARGE SCALE GENOMIC DNA]</scope>
    <source>
        <strain evidence="2 3">120-4 pot B 10/14</strain>
    </source>
</reference>